<dbReference type="InterPro" id="IPR029058">
    <property type="entry name" value="AB_hydrolase_fold"/>
</dbReference>
<sequence>MVKALTEKRIPVAYVPFKGEQHGFRLAENIKRCMDLELYFYARVLGFTSADQIDPITINNLDS</sequence>
<organism evidence="1">
    <name type="scientific">marine metagenome</name>
    <dbReference type="NCBI Taxonomy" id="408172"/>
    <lineage>
        <taxon>unclassified sequences</taxon>
        <taxon>metagenomes</taxon>
        <taxon>ecological metagenomes</taxon>
    </lineage>
</organism>
<name>A0A382TRT3_9ZZZZ</name>
<dbReference type="PANTHER" id="PTHR43056">
    <property type="entry name" value="PEPTIDASE S9 PROLYL OLIGOPEPTIDASE"/>
    <property type="match status" value="1"/>
</dbReference>
<accession>A0A382TRT3</accession>
<protein>
    <recommendedName>
        <fullName evidence="2">Peptidase S9 prolyl oligopeptidase catalytic domain-containing protein</fullName>
    </recommendedName>
</protein>
<dbReference type="Gene3D" id="3.40.50.1820">
    <property type="entry name" value="alpha/beta hydrolase"/>
    <property type="match status" value="1"/>
</dbReference>
<dbReference type="PANTHER" id="PTHR43056:SF5">
    <property type="entry name" value="PEPTIDASE S9 PROLYL OLIGOPEPTIDASE CATALYTIC DOMAIN-CONTAINING PROTEIN"/>
    <property type="match status" value="1"/>
</dbReference>
<dbReference type="AlphaFoldDB" id="A0A382TRT3"/>
<dbReference type="InterPro" id="IPR050585">
    <property type="entry name" value="Xaa-Pro_dipeptidyl-ppase/CocE"/>
</dbReference>
<gene>
    <name evidence="1" type="ORF">METZ01_LOCUS377121</name>
</gene>
<evidence type="ECO:0008006" key="2">
    <source>
        <dbReference type="Google" id="ProtNLM"/>
    </source>
</evidence>
<evidence type="ECO:0000313" key="1">
    <source>
        <dbReference type="EMBL" id="SVD24267.1"/>
    </source>
</evidence>
<proteinExistence type="predicted"/>
<dbReference type="EMBL" id="UINC01138372">
    <property type="protein sequence ID" value="SVD24267.1"/>
    <property type="molecule type" value="Genomic_DNA"/>
</dbReference>
<reference evidence="1" key="1">
    <citation type="submission" date="2018-05" db="EMBL/GenBank/DDBJ databases">
        <authorList>
            <person name="Lanie J.A."/>
            <person name="Ng W.-L."/>
            <person name="Kazmierczak K.M."/>
            <person name="Andrzejewski T.M."/>
            <person name="Davidsen T.M."/>
            <person name="Wayne K.J."/>
            <person name="Tettelin H."/>
            <person name="Glass J.I."/>
            <person name="Rusch D."/>
            <person name="Podicherti R."/>
            <person name="Tsui H.-C.T."/>
            <person name="Winkler M.E."/>
        </authorList>
    </citation>
    <scope>NUCLEOTIDE SEQUENCE</scope>
</reference>